<evidence type="ECO:0000313" key="1">
    <source>
        <dbReference type="EMBL" id="GBR54828.1"/>
    </source>
</evidence>
<keyword evidence="2" id="KW-1185">Reference proteome</keyword>
<gene>
    <name evidence="1" type="ORF">AA106555_1835</name>
</gene>
<sequence>MRAILAKANQSDWQAQRHSYQKPAKSTLMMQHTKQGTMQPLAPLYFPYQTALKILPKKP</sequence>
<dbReference type="EMBL" id="BAQC01000074">
    <property type="protein sequence ID" value="GBR54828.1"/>
    <property type="molecule type" value="Genomic_DNA"/>
</dbReference>
<evidence type="ECO:0000313" key="2">
    <source>
        <dbReference type="Proteomes" id="UP001062632"/>
    </source>
</evidence>
<evidence type="ECO:0008006" key="3">
    <source>
        <dbReference type="Google" id="ProtNLM"/>
    </source>
</evidence>
<accession>A0ABQ0QS40</accession>
<comment type="caution">
    <text evidence="1">The sequence shown here is derived from an EMBL/GenBank/DDBJ whole genome shotgun (WGS) entry which is preliminary data.</text>
</comment>
<organism evidence="1 2">
    <name type="scientific">Neokomagataea thailandica NBRC 106555</name>
    <dbReference type="NCBI Taxonomy" id="1223520"/>
    <lineage>
        <taxon>Bacteria</taxon>
        <taxon>Pseudomonadati</taxon>
        <taxon>Pseudomonadota</taxon>
        <taxon>Alphaproteobacteria</taxon>
        <taxon>Acetobacterales</taxon>
        <taxon>Acetobacteraceae</taxon>
        <taxon>Neokomagataea</taxon>
    </lineage>
</organism>
<reference evidence="1 2" key="1">
    <citation type="submission" date="2013-04" db="EMBL/GenBank/DDBJ databases">
        <title>The genome sequencing project of 58 acetic acid bacteria.</title>
        <authorList>
            <person name="Okamoto-Kainuma A."/>
            <person name="Ishikawa M."/>
            <person name="Umino S."/>
            <person name="Koizumi Y."/>
            <person name="Shiwa Y."/>
            <person name="Yoshikawa H."/>
            <person name="Matsutani M."/>
            <person name="Matsushita K."/>
        </authorList>
    </citation>
    <scope>NUCLEOTIDE SEQUENCE [LARGE SCALE GENOMIC DNA]</scope>
    <source>
        <strain evidence="1 2">NBRC 106555</strain>
    </source>
</reference>
<protein>
    <recommendedName>
        <fullName evidence="3">Transposase</fullName>
    </recommendedName>
</protein>
<name>A0ABQ0QS40_9PROT</name>
<dbReference type="Proteomes" id="UP001062632">
    <property type="component" value="Unassembled WGS sequence"/>
</dbReference>
<proteinExistence type="predicted"/>